<feature type="region of interest" description="Disordered" evidence="11">
    <location>
        <begin position="295"/>
        <end position="316"/>
    </location>
</feature>
<dbReference type="InterPro" id="IPR012348">
    <property type="entry name" value="RNR-like"/>
</dbReference>
<keyword evidence="9" id="KW-0443">Lipid metabolism</keyword>
<dbReference type="InterPro" id="IPR009078">
    <property type="entry name" value="Ferritin-like_SF"/>
</dbReference>
<evidence type="ECO:0000313" key="12">
    <source>
        <dbReference type="EMBL" id="MST34680.1"/>
    </source>
</evidence>
<organism evidence="12 13">
    <name type="scientific">Acidiferrimicrobium australe</name>
    <dbReference type="NCBI Taxonomy" id="2664430"/>
    <lineage>
        <taxon>Bacteria</taxon>
        <taxon>Bacillati</taxon>
        <taxon>Actinomycetota</taxon>
        <taxon>Acidimicrobiia</taxon>
        <taxon>Acidimicrobiales</taxon>
        <taxon>Acidimicrobiaceae</taxon>
        <taxon>Acidiferrimicrobium</taxon>
    </lineage>
</organism>
<evidence type="ECO:0000256" key="2">
    <source>
        <dbReference type="ARBA" id="ARBA00008749"/>
    </source>
</evidence>
<evidence type="ECO:0000256" key="8">
    <source>
        <dbReference type="ARBA" id="ARBA00023004"/>
    </source>
</evidence>
<comment type="cofactor">
    <cofactor evidence="1">
        <name>Fe(2+)</name>
        <dbReference type="ChEBI" id="CHEBI:29033"/>
    </cofactor>
</comment>
<evidence type="ECO:0000256" key="9">
    <source>
        <dbReference type="ARBA" id="ARBA00023098"/>
    </source>
</evidence>
<evidence type="ECO:0000256" key="11">
    <source>
        <dbReference type="SAM" id="MobiDB-lite"/>
    </source>
</evidence>
<keyword evidence="8" id="KW-0408">Iron</keyword>
<feature type="non-terminal residue" evidence="12">
    <location>
        <position position="316"/>
    </location>
</feature>
<dbReference type="InterPro" id="IPR005067">
    <property type="entry name" value="Fatty_acid_desaturase-2"/>
</dbReference>
<protein>
    <submittedName>
        <fullName evidence="12">Acyl-ACP desaturase</fullName>
    </submittedName>
</protein>
<dbReference type="Proteomes" id="UP000437736">
    <property type="component" value="Unassembled WGS sequence"/>
</dbReference>
<evidence type="ECO:0000256" key="4">
    <source>
        <dbReference type="ARBA" id="ARBA00022516"/>
    </source>
</evidence>
<dbReference type="SUPFAM" id="SSF47240">
    <property type="entry name" value="Ferritin-like"/>
    <property type="match status" value="1"/>
</dbReference>
<keyword evidence="7" id="KW-0560">Oxidoreductase</keyword>
<evidence type="ECO:0000256" key="1">
    <source>
        <dbReference type="ARBA" id="ARBA00001954"/>
    </source>
</evidence>
<dbReference type="PANTHER" id="PTHR31155">
    <property type="entry name" value="ACYL- ACYL-CARRIER-PROTEIN DESATURASE-RELATED"/>
    <property type="match status" value="1"/>
</dbReference>
<sequence length="316" mass="34997">MASELPELPEAIEGAATRLLERHLDRTKEWFPHELVPWARGRDFEPGEAWRPDEPLAPGVQSALWVGLLTEDNLPHYFHALASTFPPESAMGEWTRRWAAEEGRHAIVIRDWVSVTRSLDPVALERARMRQVTSGFDQASRNETIADAVVYVALQELATRIAHWNTGRHLDATGAAVMRRVAADENLHFLFYRDMATVLLEVDPSAAMLAIDRQVTSFAMPGAGIAEFARHASLIAASGIYDVAVHYEQILLPVVLRHWRVEAVEGLSPEAEQARQHLLRHVARVRRVAERLRAASGADPASNPCAAPGAGAGTER</sequence>
<proteinExistence type="inferred from homology"/>
<keyword evidence="13" id="KW-1185">Reference proteome</keyword>
<keyword evidence="4" id="KW-0444">Lipid biosynthesis</keyword>
<keyword evidence="5" id="KW-0479">Metal-binding</keyword>
<comment type="caution">
    <text evidence="12">The sequence shown here is derived from an EMBL/GenBank/DDBJ whole genome shotgun (WGS) entry which is preliminary data.</text>
</comment>
<evidence type="ECO:0000256" key="10">
    <source>
        <dbReference type="ARBA" id="ARBA00023160"/>
    </source>
</evidence>
<dbReference type="PIRSF" id="PIRSF000346">
    <property type="entry name" value="Dlt9_acylACP_des"/>
    <property type="match status" value="1"/>
</dbReference>
<evidence type="ECO:0000256" key="5">
    <source>
        <dbReference type="ARBA" id="ARBA00022723"/>
    </source>
</evidence>
<dbReference type="Pfam" id="PF03405">
    <property type="entry name" value="FA_desaturase_2"/>
    <property type="match status" value="1"/>
</dbReference>
<accession>A0ABW9QXV6</accession>
<dbReference type="EMBL" id="WJHE01001146">
    <property type="protein sequence ID" value="MST34680.1"/>
    <property type="molecule type" value="Genomic_DNA"/>
</dbReference>
<keyword evidence="10" id="KW-0275">Fatty acid biosynthesis</keyword>
<evidence type="ECO:0000256" key="7">
    <source>
        <dbReference type="ARBA" id="ARBA00023002"/>
    </source>
</evidence>
<dbReference type="Gene3D" id="1.10.620.20">
    <property type="entry name" value="Ribonucleotide Reductase, subunit A"/>
    <property type="match status" value="1"/>
</dbReference>
<keyword evidence="6" id="KW-0276">Fatty acid metabolism</keyword>
<comment type="subunit">
    <text evidence="3">Homodimer.</text>
</comment>
<gene>
    <name evidence="12" type="ORF">GHK86_18365</name>
</gene>
<dbReference type="PANTHER" id="PTHR31155:SF9">
    <property type="entry name" value="STEAROYL-[ACYL-CARRIER-PROTEIN] 9-DESATURASE 7, CHLOROPLASTIC"/>
    <property type="match status" value="1"/>
</dbReference>
<name>A0ABW9QXV6_9ACTN</name>
<reference evidence="12 13" key="1">
    <citation type="submission" date="2019-11" db="EMBL/GenBank/DDBJ databases">
        <title>Acidiferrimicrobium australis gen. nov., sp. nov., an acidophilic and obligately heterotrophic, member of the Actinobacteria that catalyses dissimilatory oxido- reduction of iron isolated from metal-rich acidic water in Chile.</title>
        <authorList>
            <person name="Gonzalez D."/>
            <person name="Huber K."/>
            <person name="Hedrich S."/>
            <person name="Rojas-Villalobos C."/>
            <person name="Quatrini R."/>
            <person name="Dinamarca M.A."/>
            <person name="Schwarz A."/>
            <person name="Canales C."/>
            <person name="Nancucheo I."/>
        </authorList>
    </citation>
    <scope>NUCLEOTIDE SEQUENCE [LARGE SCALE GENOMIC DNA]</scope>
    <source>
        <strain evidence="12 13">USS-CCA1</strain>
    </source>
</reference>
<evidence type="ECO:0000313" key="13">
    <source>
        <dbReference type="Proteomes" id="UP000437736"/>
    </source>
</evidence>
<evidence type="ECO:0000256" key="6">
    <source>
        <dbReference type="ARBA" id="ARBA00022832"/>
    </source>
</evidence>
<evidence type="ECO:0000256" key="3">
    <source>
        <dbReference type="ARBA" id="ARBA00011738"/>
    </source>
</evidence>
<comment type="similarity">
    <text evidence="2">Belongs to the fatty acid desaturase type 2 family.</text>
</comment>